<sequence length="341" mass="38216">MSPSRIFFLFCFFFRTSSSDILDTITQKGKFPSWVKPGDRKLLQASAVPADAVVASDGSGNYMKIMDAVMAAPNGSKKRYVIHIKKGVYNEHVMINNSKSNLMMIGDGMGATVITGDLSWGRDKLDTSYTYTFGVEGLGFSAQDISFRNTAWPENHQAVALLSDSDTSVFYRCEISGFQDSLCANIKHHSIRIAKSEARLTSYLVRQLSSFKTDILVRKGPTGQQNTITAQGGPEKPNLPFGFAFQFCNVCADPEFLPFVNLPKHSSEDRRRLEALLTSSWLEWNNTAVYLDTLYYAEYNNHGSRAAVQNRVKWPGYHAGPAYCILRPKAKFRQSLLYAFR</sequence>
<dbReference type="Proteomes" id="UP000002051">
    <property type="component" value="Chromosome 2"/>
</dbReference>
<feature type="chain" id="PRO_5014485532" description="Pectinesterase" evidence="6">
    <location>
        <begin position="20"/>
        <end position="341"/>
    </location>
</feature>
<dbReference type="GO" id="GO:0046910">
    <property type="term" value="F:pectinesterase inhibitor activity"/>
    <property type="evidence" value="ECO:0000318"/>
    <property type="project" value="GO_Central"/>
</dbReference>
<evidence type="ECO:0000256" key="5">
    <source>
        <dbReference type="ARBA" id="ARBA00023085"/>
    </source>
</evidence>
<dbReference type="STRING" id="3880.G7IIK2"/>
<evidence type="ECO:0000256" key="4">
    <source>
        <dbReference type="ARBA" id="ARBA00022801"/>
    </source>
</evidence>
<keyword evidence="6" id="KW-0961">Cell wall biogenesis/degradation</keyword>
<evidence type="ECO:0000256" key="3">
    <source>
        <dbReference type="ARBA" id="ARBA00022512"/>
    </source>
</evidence>
<dbReference type="InterPro" id="IPR000070">
    <property type="entry name" value="Pectinesterase_cat"/>
</dbReference>
<dbReference type="SUPFAM" id="SSF51126">
    <property type="entry name" value="Pectin lyase-like"/>
    <property type="match status" value="1"/>
</dbReference>
<dbReference type="Pfam" id="PF01095">
    <property type="entry name" value="Pectinesterase"/>
    <property type="match status" value="2"/>
</dbReference>
<dbReference type="GO" id="GO:0030599">
    <property type="term" value="F:pectinesterase activity"/>
    <property type="evidence" value="ECO:0000318"/>
    <property type="project" value="GO_Central"/>
</dbReference>
<dbReference type="Gene3D" id="2.160.20.10">
    <property type="entry name" value="Single-stranded right-handed beta-helix, Pectin lyase-like"/>
    <property type="match status" value="1"/>
</dbReference>
<dbReference type="GO" id="GO:0045490">
    <property type="term" value="P:pectin catabolic process"/>
    <property type="evidence" value="ECO:0007669"/>
    <property type="project" value="UniProtKB-UniRule"/>
</dbReference>
<dbReference type="eggNOG" id="ENOG502QRGV">
    <property type="taxonomic scope" value="Eukaryota"/>
</dbReference>
<reference evidence="9" key="3">
    <citation type="submission" date="2015-04" db="UniProtKB">
        <authorList>
            <consortium name="EnsemblPlants"/>
        </authorList>
    </citation>
    <scope>IDENTIFICATION</scope>
    <source>
        <strain evidence="9">cv. Jemalong A17</strain>
    </source>
</reference>
<keyword evidence="6" id="KW-0732">Signal</keyword>
<proteinExistence type="predicted"/>
<dbReference type="EnsemblPlants" id="AES65445">
    <property type="protein sequence ID" value="AES65445"/>
    <property type="gene ID" value="MTR_2g039530"/>
</dbReference>
<evidence type="ECO:0000256" key="2">
    <source>
        <dbReference type="ARBA" id="ARBA00005184"/>
    </source>
</evidence>
<comment type="subcellular location">
    <subcellularLocation>
        <location evidence="1 6">Secreted</location>
        <location evidence="1 6">Cell wall</location>
    </subcellularLocation>
</comment>
<dbReference type="PaxDb" id="3880-AES65445"/>
<evidence type="ECO:0000259" key="7">
    <source>
        <dbReference type="Pfam" id="PF01095"/>
    </source>
</evidence>
<dbReference type="PANTHER" id="PTHR31707">
    <property type="entry name" value="PECTINESTERASE"/>
    <property type="match status" value="1"/>
</dbReference>
<keyword evidence="3 6" id="KW-0134">Cell wall</keyword>
<dbReference type="GO" id="GO:0042545">
    <property type="term" value="P:cell wall modification"/>
    <property type="evidence" value="ECO:0007669"/>
    <property type="project" value="UniProtKB-UniRule"/>
</dbReference>
<reference evidence="8 10" key="1">
    <citation type="journal article" date="2011" name="Nature">
        <title>The Medicago genome provides insight into the evolution of rhizobial symbioses.</title>
        <authorList>
            <person name="Young N.D."/>
            <person name="Debelle F."/>
            <person name="Oldroyd G.E."/>
            <person name="Geurts R."/>
            <person name="Cannon S.B."/>
            <person name="Udvardi M.K."/>
            <person name="Benedito V.A."/>
            <person name="Mayer K.F."/>
            <person name="Gouzy J."/>
            <person name="Schoof H."/>
            <person name="Van de Peer Y."/>
            <person name="Proost S."/>
            <person name="Cook D.R."/>
            <person name="Meyers B.C."/>
            <person name="Spannagl M."/>
            <person name="Cheung F."/>
            <person name="De Mita S."/>
            <person name="Krishnakumar V."/>
            <person name="Gundlach H."/>
            <person name="Zhou S."/>
            <person name="Mudge J."/>
            <person name="Bharti A.K."/>
            <person name="Murray J.D."/>
            <person name="Naoumkina M.A."/>
            <person name="Rosen B."/>
            <person name="Silverstein K.A."/>
            <person name="Tang H."/>
            <person name="Rombauts S."/>
            <person name="Zhao P.X."/>
            <person name="Zhou P."/>
            <person name="Barbe V."/>
            <person name="Bardou P."/>
            <person name="Bechner M."/>
            <person name="Bellec A."/>
            <person name="Berger A."/>
            <person name="Berges H."/>
            <person name="Bidwell S."/>
            <person name="Bisseling T."/>
            <person name="Choisne N."/>
            <person name="Couloux A."/>
            <person name="Denny R."/>
            <person name="Deshpande S."/>
            <person name="Dai X."/>
            <person name="Doyle J.J."/>
            <person name="Dudez A.M."/>
            <person name="Farmer A.D."/>
            <person name="Fouteau S."/>
            <person name="Franken C."/>
            <person name="Gibelin C."/>
            <person name="Gish J."/>
            <person name="Goldstein S."/>
            <person name="Gonzalez A.J."/>
            <person name="Green P.J."/>
            <person name="Hallab A."/>
            <person name="Hartog M."/>
            <person name="Hua A."/>
            <person name="Humphray S.J."/>
            <person name="Jeong D.H."/>
            <person name="Jing Y."/>
            <person name="Jocker A."/>
            <person name="Kenton S.M."/>
            <person name="Kim D.J."/>
            <person name="Klee K."/>
            <person name="Lai H."/>
            <person name="Lang C."/>
            <person name="Lin S."/>
            <person name="Macmil S.L."/>
            <person name="Magdelenat G."/>
            <person name="Matthews L."/>
            <person name="McCorrison J."/>
            <person name="Monaghan E.L."/>
            <person name="Mun J.H."/>
            <person name="Najar F.Z."/>
            <person name="Nicholson C."/>
            <person name="Noirot C."/>
            <person name="O'Bleness M."/>
            <person name="Paule C.R."/>
            <person name="Poulain J."/>
            <person name="Prion F."/>
            <person name="Qin B."/>
            <person name="Qu C."/>
            <person name="Retzel E.F."/>
            <person name="Riddle C."/>
            <person name="Sallet E."/>
            <person name="Samain S."/>
            <person name="Samson N."/>
            <person name="Sanders I."/>
            <person name="Saurat O."/>
            <person name="Scarpelli C."/>
            <person name="Schiex T."/>
            <person name="Segurens B."/>
            <person name="Severin A.J."/>
            <person name="Sherrier D.J."/>
            <person name="Shi R."/>
            <person name="Sims S."/>
            <person name="Singer S.R."/>
            <person name="Sinharoy S."/>
            <person name="Sterck L."/>
            <person name="Viollet A."/>
            <person name="Wang B.B."/>
            <person name="Wang K."/>
            <person name="Wang M."/>
            <person name="Wang X."/>
            <person name="Warfsmann J."/>
            <person name="Weissenbach J."/>
            <person name="White D.D."/>
            <person name="White J.D."/>
            <person name="Wiley G.B."/>
            <person name="Wincker P."/>
            <person name="Xing Y."/>
            <person name="Yang L."/>
            <person name="Yao Z."/>
            <person name="Ying F."/>
            <person name="Zhai J."/>
            <person name="Zhou L."/>
            <person name="Zuber A."/>
            <person name="Denarie J."/>
            <person name="Dixon R.A."/>
            <person name="May G.D."/>
            <person name="Schwartz D.C."/>
            <person name="Rogers J."/>
            <person name="Quetier F."/>
            <person name="Town C.D."/>
            <person name="Roe B.A."/>
        </authorList>
    </citation>
    <scope>NUCLEOTIDE SEQUENCE [LARGE SCALE GENOMIC DNA]</scope>
    <source>
        <strain evidence="8">A17</strain>
        <strain evidence="9 10">cv. Jemalong A17</strain>
    </source>
</reference>
<keyword evidence="10" id="KW-1185">Reference proteome</keyword>
<dbReference type="InterPro" id="IPR011050">
    <property type="entry name" value="Pectin_lyase_fold/virulence"/>
</dbReference>
<keyword evidence="6" id="KW-0964">Secreted</keyword>
<dbReference type="InterPro" id="IPR018040">
    <property type="entry name" value="Pectinesterase_Tyr_AS"/>
</dbReference>
<evidence type="ECO:0000256" key="1">
    <source>
        <dbReference type="ARBA" id="ARBA00004191"/>
    </source>
</evidence>
<evidence type="ECO:0000313" key="8">
    <source>
        <dbReference type="EMBL" id="AES65445.1"/>
    </source>
</evidence>
<feature type="domain" description="Pectinesterase catalytic" evidence="7">
    <location>
        <begin position="51"/>
        <end position="258"/>
    </location>
</feature>
<gene>
    <name evidence="8" type="ordered locus">MTR_2g039530</name>
</gene>
<name>G7IIK2_MEDTR</name>
<dbReference type="UniPathway" id="UPA00545">
    <property type="reaction ID" value="UER00823"/>
</dbReference>
<dbReference type="PROSITE" id="PS00800">
    <property type="entry name" value="PECTINESTERASE_1"/>
    <property type="match status" value="1"/>
</dbReference>
<evidence type="ECO:0000313" key="9">
    <source>
        <dbReference type="EnsemblPlants" id="AES65445"/>
    </source>
</evidence>
<dbReference type="EC" id="3.1.1.11" evidence="6"/>
<evidence type="ECO:0000313" key="10">
    <source>
        <dbReference type="Proteomes" id="UP000002051"/>
    </source>
</evidence>
<comment type="catalytic activity">
    <reaction evidence="6">
        <text>[(1-&gt;4)-alpha-D-galacturonosyl methyl ester](n) + n H2O = [(1-&gt;4)-alpha-D-galacturonosyl](n) + n methanol + n H(+)</text>
        <dbReference type="Rhea" id="RHEA:22380"/>
        <dbReference type="Rhea" id="RHEA-COMP:14570"/>
        <dbReference type="Rhea" id="RHEA-COMP:14573"/>
        <dbReference type="ChEBI" id="CHEBI:15377"/>
        <dbReference type="ChEBI" id="CHEBI:15378"/>
        <dbReference type="ChEBI" id="CHEBI:17790"/>
        <dbReference type="ChEBI" id="CHEBI:140522"/>
        <dbReference type="ChEBI" id="CHEBI:140523"/>
        <dbReference type="EC" id="3.1.1.11"/>
    </reaction>
</comment>
<dbReference type="AlphaFoldDB" id="G7IIK2"/>
<dbReference type="HOGENOM" id="CLU_814744_0_0_1"/>
<feature type="signal peptide" evidence="6">
    <location>
        <begin position="1"/>
        <end position="19"/>
    </location>
</feature>
<reference evidence="8 10" key="2">
    <citation type="journal article" date="2014" name="BMC Genomics">
        <title>An improved genome release (version Mt4.0) for the model legume Medicago truncatula.</title>
        <authorList>
            <person name="Tang H."/>
            <person name="Krishnakumar V."/>
            <person name="Bidwell S."/>
            <person name="Rosen B."/>
            <person name="Chan A."/>
            <person name="Zhou S."/>
            <person name="Gentzbittel L."/>
            <person name="Childs K.L."/>
            <person name="Yandell M."/>
            <person name="Gundlach H."/>
            <person name="Mayer K.F."/>
            <person name="Schwartz D.C."/>
            <person name="Town C.D."/>
        </authorList>
    </citation>
    <scope>GENOME REANNOTATION</scope>
    <source>
        <strain evidence="9 10">cv. Jemalong A17</strain>
    </source>
</reference>
<accession>G7IIK2</accession>
<organism evidence="8 10">
    <name type="scientific">Medicago truncatula</name>
    <name type="common">Barrel medic</name>
    <name type="synonym">Medicago tribuloides</name>
    <dbReference type="NCBI Taxonomy" id="3880"/>
    <lineage>
        <taxon>Eukaryota</taxon>
        <taxon>Viridiplantae</taxon>
        <taxon>Streptophyta</taxon>
        <taxon>Embryophyta</taxon>
        <taxon>Tracheophyta</taxon>
        <taxon>Spermatophyta</taxon>
        <taxon>Magnoliopsida</taxon>
        <taxon>eudicotyledons</taxon>
        <taxon>Gunneridae</taxon>
        <taxon>Pentapetalae</taxon>
        <taxon>rosids</taxon>
        <taxon>fabids</taxon>
        <taxon>Fabales</taxon>
        <taxon>Fabaceae</taxon>
        <taxon>Papilionoideae</taxon>
        <taxon>50 kb inversion clade</taxon>
        <taxon>NPAAA clade</taxon>
        <taxon>Hologalegina</taxon>
        <taxon>IRL clade</taxon>
        <taxon>Trifolieae</taxon>
        <taxon>Medicago</taxon>
    </lineage>
</organism>
<dbReference type="EMBL" id="CM001218">
    <property type="protein sequence ID" value="AES65445.1"/>
    <property type="molecule type" value="Genomic_DNA"/>
</dbReference>
<protein>
    <recommendedName>
        <fullName evidence="6">Pectinesterase</fullName>
        <ecNumber evidence="6">3.1.1.11</ecNumber>
    </recommendedName>
</protein>
<keyword evidence="4 6" id="KW-0378">Hydrolase</keyword>
<keyword evidence="5 6" id="KW-0063">Aspartyl esterase</keyword>
<comment type="function">
    <text evidence="6">Acts in the modification of cell walls via demethylesterification of cell wall pectin.</text>
</comment>
<comment type="pathway">
    <text evidence="2 6">Glycan metabolism; pectin degradation; 2-dehydro-3-deoxy-D-gluconate from pectin: step 1/5.</text>
</comment>
<evidence type="ECO:0000256" key="6">
    <source>
        <dbReference type="RuleBase" id="RU000589"/>
    </source>
</evidence>
<dbReference type="InterPro" id="IPR012334">
    <property type="entry name" value="Pectin_lyas_fold"/>
</dbReference>
<feature type="domain" description="Pectinesterase catalytic" evidence="7">
    <location>
        <begin position="278"/>
        <end position="319"/>
    </location>
</feature>